<evidence type="ECO:0000256" key="10">
    <source>
        <dbReference type="ARBA" id="ARBA00022827"/>
    </source>
</evidence>
<dbReference type="GO" id="GO:0005829">
    <property type="term" value="C:cytosol"/>
    <property type="evidence" value="ECO:0007669"/>
    <property type="project" value="TreeGrafter"/>
</dbReference>
<dbReference type="GO" id="GO:0051301">
    <property type="term" value="P:cell division"/>
    <property type="evidence" value="ECO:0007669"/>
    <property type="project" value="UniProtKB-KW"/>
</dbReference>
<keyword evidence="11 19" id="KW-0521">NADP</keyword>
<dbReference type="InterPro" id="IPR003170">
    <property type="entry name" value="MurB"/>
</dbReference>
<dbReference type="InterPro" id="IPR036318">
    <property type="entry name" value="FAD-bd_PCMH-like_sf"/>
</dbReference>
<dbReference type="SUPFAM" id="SSF56176">
    <property type="entry name" value="FAD-binding/transporter-associated domain-like"/>
    <property type="match status" value="1"/>
</dbReference>
<evidence type="ECO:0000256" key="2">
    <source>
        <dbReference type="ARBA" id="ARBA00003921"/>
    </source>
</evidence>
<evidence type="ECO:0000313" key="22">
    <source>
        <dbReference type="EMBL" id="TXC70017.1"/>
    </source>
</evidence>
<keyword evidence="15 19" id="KW-0131">Cell cycle</keyword>
<feature type="active site" evidence="19">
    <location>
        <position position="219"/>
    </location>
</feature>
<dbReference type="PANTHER" id="PTHR21071:SF4">
    <property type="entry name" value="UDP-N-ACETYLENOLPYRUVOYLGLUCOSAMINE REDUCTASE"/>
    <property type="match status" value="1"/>
</dbReference>
<dbReference type="SUPFAM" id="SSF56194">
    <property type="entry name" value="Uridine diphospho-N-Acetylenolpyruvylglucosamine reductase, MurB, C-terminal domain"/>
    <property type="match status" value="1"/>
</dbReference>
<dbReference type="NCBIfam" id="TIGR00179">
    <property type="entry name" value="murB"/>
    <property type="match status" value="1"/>
</dbReference>
<evidence type="ECO:0000256" key="14">
    <source>
        <dbReference type="ARBA" id="ARBA00023002"/>
    </source>
</evidence>
<dbReference type="InterPro" id="IPR016167">
    <property type="entry name" value="FAD-bd_PCMH_sub1"/>
</dbReference>
<comment type="subcellular location">
    <subcellularLocation>
        <location evidence="3 19">Cytoplasm</location>
    </subcellularLocation>
</comment>
<comment type="catalytic activity">
    <reaction evidence="18 19">
        <text>UDP-N-acetyl-alpha-D-muramate + NADP(+) = UDP-N-acetyl-3-O-(1-carboxyvinyl)-alpha-D-glucosamine + NADPH + H(+)</text>
        <dbReference type="Rhea" id="RHEA:12248"/>
        <dbReference type="ChEBI" id="CHEBI:15378"/>
        <dbReference type="ChEBI" id="CHEBI:57783"/>
        <dbReference type="ChEBI" id="CHEBI:58349"/>
        <dbReference type="ChEBI" id="CHEBI:68483"/>
        <dbReference type="ChEBI" id="CHEBI:70757"/>
        <dbReference type="EC" id="1.3.1.98"/>
    </reaction>
</comment>
<evidence type="ECO:0000256" key="18">
    <source>
        <dbReference type="ARBA" id="ARBA00048914"/>
    </source>
</evidence>
<evidence type="ECO:0000256" key="12">
    <source>
        <dbReference type="ARBA" id="ARBA00022960"/>
    </source>
</evidence>
<dbReference type="InterPro" id="IPR006094">
    <property type="entry name" value="Oxid_FAD_bind_N"/>
</dbReference>
<keyword evidence="16 19" id="KW-0961">Cell wall biogenesis/degradation</keyword>
<keyword evidence="12 19" id="KW-0133">Cell shape</keyword>
<evidence type="ECO:0000313" key="23">
    <source>
        <dbReference type="Proteomes" id="UP000321250"/>
    </source>
</evidence>
<dbReference type="AlphaFoldDB" id="A0A5C6UAV2"/>
<evidence type="ECO:0000256" key="11">
    <source>
        <dbReference type="ARBA" id="ARBA00022857"/>
    </source>
</evidence>
<dbReference type="GO" id="GO:0071949">
    <property type="term" value="F:FAD binding"/>
    <property type="evidence" value="ECO:0007669"/>
    <property type="project" value="InterPro"/>
</dbReference>
<dbReference type="GO" id="GO:0009252">
    <property type="term" value="P:peptidoglycan biosynthetic process"/>
    <property type="evidence" value="ECO:0007669"/>
    <property type="project" value="UniProtKB-UniRule"/>
</dbReference>
<dbReference type="UniPathway" id="UPA00219"/>
<dbReference type="Proteomes" id="UP000321250">
    <property type="component" value="Unassembled WGS sequence"/>
</dbReference>
<evidence type="ECO:0000256" key="8">
    <source>
        <dbReference type="ARBA" id="ARBA00022618"/>
    </source>
</evidence>
<name>A0A5C6UAV2_9SPHN</name>
<dbReference type="Gene3D" id="3.90.78.10">
    <property type="entry name" value="UDP-N-acetylenolpyruvoylglucosamine reductase, C-terminal domain"/>
    <property type="match status" value="1"/>
</dbReference>
<dbReference type="Gene3D" id="3.30.465.10">
    <property type="match status" value="1"/>
</dbReference>
<proteinExistence type="inferred from homology"/>
<dbReference type="PANTHER" id="PTHR21071">
    <property type="entry name" value="UDP-N-ACETYLENOLPYRUVOYLGLUCOSAMINE REDUCTASE"/>
    <property type="match status" value="1"/>
</dbReference>
<comment type="pathway">
    <text evidence="4 19">Cell wall biogenesis; peptidoglycan biosynthesis.</text>
</comment>
<keyword evidence="14 19" id="KW-0560">Oxidoreductase</keyword>
<evidence type="ECO:0000256" key="15">
    <source>
        <dbReference type="ARBA" id="ARBA00023306"/>
    </source>
</evidence>
<dbReference type="HAMAP" id="MF_00037">
    <property type="entry name" value="MurB"/>
    <property type="match status" value="1"/>
</dbReference>
<dbReference type="NCBIfam" id="NF010480">
    <property type="entry name" value="PRK13905.1"/>
    <property type="match status" value="1"/>
</dbReference>
<dbReference type="GO" id="GO:0008762">
    <property type="term" value="F:UDP-N-acetylmuramate dehydrogenase activity"/>
    <property type="evidence" value="ECO:0007669"/>
    <property type="project" value="UniProtKB-UniRule"/>
</dbReference>
<accession>A0A5C6UAV2</accession>
<comment type="caution">
    <text evidence="22">The sequence shown here is derived from an EMBL/GenBank/DDBJ whole genome shotgun (WGS) entry which is preliminary data.</text>
</comment>
<dbReference type="GO" id="GO:0071555">
    <property type="term" value="P:cell wall organization"/>
    <property type="evidence" value="ECO:0007669"/>
    <property type="project" value="UniProtKB-KW"/>
</dbReference>
<feature type="domain" description="FAD-binding PCMH-type" evidence="21">
    <location>
        <begin position="75"/>
        <end position="239"/>
    </location>
</feature>
<dbReference type="InterPro" id="IPR011601">
    <property type="entry name" value="MurB_C"/>
</dbReference>
<keyword evidence="10 19" id="KW-0274">FAD</keyword>
<dbReference type="InterPro" id="IPR016166">
    <property type="entry name" value="FAD-bd_PCMH"/>
</dbReference>
<dbReference type="Pfam" id="PF02873">
    <property type="entry name" value="MurB_C"/>
    <property type="match status" value="1"/>
</dbReference>
<dbReference type="Gene3D" id="3.30.43.10">
    <property type="entry name" value="Uridine Diphospho-n-acetylenolpyruvylglucosamine Reductase, domain 2"/>
    <property type="match status" value="1"/>
</dbReference>
<evidence type="ECO:0000256" key="3">
    <source>
        <dbReference type="ARBA" id="ARBA00004496"/>
    </source>
</evidence>
<evidence type="ECO:0000256" key="6">
    <source>
        <dbReference type="ARBA" id="ARBA00015188"/>
    </source>
</evidence>
<evidence type="ECO:0000256" key="9">
    <source>
        <dbReference type="ARBA" id="ARBA00022630"/>
    </source>
</evidence>
<keyword evidence="23" id="KW-1185">Reference proteome</keyword>
<feature type="active site" description="Proton donor" evidence="19">
    <location>
        <position position="268"/>
    </location>
</feature>
<evidence type="ECO:0000256" key="5">
    <source>
        <dbReference type="ARBA" id="ARBA00012518"/>
    </source>
</evidence>
<evidence type="ECO:0000259" key="21">
    <source>
        <dbReference type="PROSITE" id="PS51387"/>
    </source>
</evidence>
<comment type="similarity">
    <text evidence="19">Belongs to the MurB family.</text>
</comment>
<dbReference type="InterPro" id="IPR036635">
    <property type="entry name" value="MurB_C_sf"/>
</dbReference>
<dbReference type="GO" id="GO:0008360">
    <property type="term" value="P:regulation of cell shape"/>
    <property type="evidence" value="ECO:0007669"/>
    <property type="project" value="UniProtKB-KW"/>
</dbReference>
<keyword evidence="7 19" id="KW-0963">Cytoplasm</keyword>
<evidence type="ECO:0000256" key="4">
    <source>
        <dbReference type="ARBA" id="ARBA00004752"/>
    </source>
</evidence>
<protein>
    <recommendedName>
        <fullName evidence="6 19">UDP-N-acetylenolpyruvoylglucosamine reductase</fullName>
        <ecNumber evidence="5 19">1.3.1.98</ecNumber>
    </recommendedName>
    <alternativeName>
        <fullName evidence="17 19">UDP-N-acetylmuramate dehydrogenase</fullName>
    </alternativeName>
</protein>
<dbReference type="EMBL" id="VOQR01000001">
    <property type="protein sequence ID" value="TXC70017.1"/>
    <property type="molecule type" value="Genomic_DNA"/>
</dbReference>
<reference evidence="22 23" key="1">
    <citation type="journal article" date="2013" name="Antonie Van Leeuwenhoek">
        <title>Sphingomonas ginsenosidivorax sp. nov., with the ability to transform ginsenosides.</title>
        <authorList>
            <person name="Jin X.F."/>
            <person name="Kim J.K."/>
            <person name="Liu Q.M."/>
            <person name="Kang M.S."/>
            <person name="He D."/>
            <person name="Jin F.X."/>
            <person name="Kim S.C."/>
            <person name="Im W.T."/>
        </authorList>
    </citation>
    <scope>NUCLEOTIDE SEQUENCE [LARGE SCALE GENOMIC DNA]</scope>
    <source>
        <strain evidence="22 23">KHI67</strain>
    </source>
</reference>
<evidence type="ECO:0000256" key="1">
    <source>
        <dbReference type="ARBA" id="ARBA00001974"/>
    </source>
</evidence>
<dbReference type="EC" id="1.3.1.98" evidence="5 19"/>
<comment type="function">
    <text evidence="2 19">Cell wall formation.</text>
</comment>
<feature type="active site" evidence="19">
    <location>
        <position position="338"/>
    </location>
</feature>
<evidence type="ECO:0000256" key="17">
    <source>
        <dbReference type="ARBA" id="ARBA00031026"/>
    </source>
</evidence>
<organism evidence="22 23">
    <name type="scientific">Sphingomonas ginsenosidivorax</name>
    <dbReference type="NCBI Taxonomy" id="862135"/>
    <lineage>
        <taxon>Bacteria</taxon>
        <taxon>Pseudomonadati</taxon>
        <taxon>Pseudomonadota</taxon>
        <taxon>Alphaproteobacteria</taxon>
        <taxon>Sphingomonadales</taxon>
        <taxon>Sphingomonadaceae</taxon>
        <taxon>Sphingomonas</taxon>
    </lineage>
</organism>
<evidence type="ECO:0000256" key="20">
    <source>
        <dbReference type="SAM" id="MobiDB-lite"/>
    </source>
</evidence>
<evidence type="ECO:0000256" key="19">
    <source>
        <dbReference type="HAMAP-Rule" id="MF_00037"/>
    </source>
</evidence>
<dbReference type="Pfam" id="PF01565">
    <property type="entry name" value="FAD_binding_4"/>
    <property type="match status" value="1"/>
</dbReference>
<keyword evidence="8 19" id="KW-0132">Cell division</keyword>
<sequence length="377" mass="38434">MGGRVGGCHRREADGRGVSARASSPLPLAGGVGGGPVPASGDALAAISFPPLAPPASGRGTVVPNGSLADFIWFRTGGPAEWLVRPADIADLSEMLASLDPATPVLPVGVGSNLIVRDGGVPGIVVRLPKAMAKVSVEDGRVRAGAGAMGITVASAARDAGIAGLEFLRGIPGTVGGAVRMNAGAYGRDVSDILVEATVVTRNGAVETWPAARLGYVYRHSDLPAGAVVVEAVFSGTPGDPVTIGVEMDRIAAEREASQPLRSRTGGSTFKNPEGYKAWALIDAAGCRGLTRGDAQVSEKHCNFLLNLGSASSAEIEALGEEVRDKVKAHSGVTLEWEIQRVGVFPSRSREGLGEGVSDTCSEQALPQPLPQAGGEA</sequence>
<evidence type="ECO:0000256" key="13">
    <source>
        <dbReference type="ARBA" id="ARBA00022984"/>
    </source>
</evidence>
<dbReference type="PROSITE" id="PS51387">
    <property type="entry name" value="FAD_PCMH"/>
    <property type="match status" value="1"/>
</dbReference>
<evidence type="ECO:0000256" key="16">
    <source>
        <dbReference type="ARBA" id="ARBA00023316"/>
    </source>
</evidence>
<dbReference type="OrthoDB" id="9804753at2"/>
<evidence type="ECO:0000256" key="7">
    <source>
        <dbReference type="ARBA" id="ARBA00022490"/>
    </source>
</evidence>
<dbReference type="InterPro" id="IPR016169">
    <property type="entry name" value="FAD-bd_PCMH_sub2"/>
</dbReference>
<keyword evidence="9 19" id="KW-0285">Flavoprotein</keyword>
<comment type="cofactor">
    <cofactor evidence="1 19">
        <name>FAD</name>
        <dbReference type="ChEBI" id="CHEBI:57692"/>
    </cofactor>
</comment>
<feature type="region of interest" description="Disordered" evidence="20">
    <location>
        <begin position="1"/>
        <end position="33"/>
    </location>
</feature>
<keyword evidence="13 19" id="KW-0573">Peptidoglycan synthesis</keyword>
<gene>
    <name evidence="19 22" type="primary">murB</name>
    <name evidence="22" type="ORF">FSB78_02905</name>
</gene>
<feature type="region of interest" description="Disordered" evidence="20">
    <location>
        <begin position="348"/>
        <end position="377"/>
    </location>
</feature>